<proteinExistence type="predicted"/>
<keyword evidence="2" id="KW-1185">Reference proteome</keyword>
<dbReference type="RefSeq" id="WP_176305089.1">
    <property type="nucleotide sequence ID" value="NZ_JABWCV010000049.1"/>
</dbReference>
<sequence length="66" mass="7725">MKTEKEFEESIKKHLKELPKGYIESLKRDYKDDTMVIMHDLLPEDIKQSIASEARQLLSAYSKLIA</sequence>
<organism evidence="1 2">
    <name type="scientific">Vreelandella maris</name>
    <dbReference type="NCBI Taxonomy" id="2729617"/>
    <lineage>
        <taxon>Bacteria</taxon>
        <taxon>Pseudomonadati</taxon>
        <taxon>Pseudomonadota</taxon>
        <taxon>Gammaproteobacteria</taxon>
        <taxon>Oceanospirillales</taxon>
        <taxon>Halomonadaceae</taxon>
        <taxon>Vreelandella</taxon>
    </lineage>
</organism>
<evidence type="ECO:0000313" key="2">
    <source>
        <dbReference type="Proteomes" id="UP000589984"/>
    </source>
</evidence>
<comment type="caution">
    <text evidence="1">The sequence shown here is derived from an EMBL/GenBank/DDBJ whole genome shotgun (WGS) entry which is preliminary data.</text>
</comment>
<protein>
    <submittedName>
        <fullName evidence="1">Uncharacterized protein</fullName>
    </submittedName>
</protein>
<dbReference type="Proteomes" id="UP000589984">
    <property type="component" value="Unassembled WGS sequence"/>
</dbReference>
<accession>A0A7Y6RH14</accession>
<dbReference type="AlphaFoldDB" id="A0A7Y6RH14"/>
<gene>
    <name evidence="1" type="ORF">HUO07_21010</name>
</gene>
<dbReference type="EMBL" id="JABWCV010000049">
    <property type="protein sequence ID" value="NVF16601.1"/>
    <property type="molecule type" value="Genomic_DNA"/>
</dbReference>
<evidence type="ECO:0000313" key="1">
    <source>
        <dbReference type="EMBL" id="NVF16601.1"/>
    </source>
</evidence>
<reference evidence="1 2" key="1">
    <citation type="submission" date="2020-06" db="EMBL/GenBank/DDBJ databases">
        <title>Halomonas sp. QX-1 draft genome sequence.</title>
        <authorList>
            <person name="Qiu X."/>
        </authorList>
    </citation>
    <scope>NUCLEOTIDE SEQUENCE [LARGE SCALE GENOMIC DNA]</scope>
    <source>
        <strain evidence="1 2">QX-1</strain>
    </source>
</reference>
<name>A0A7Y6RH14_9GAMM</name>